<keyword evidence="4" id="KW-0732">Signal</keyword>
<evidence type="ECO:0000256" key="3">
    <source>
        <dbReference type="SAM" id="MobiDB-lite"/>
    </source>
</evidence>
<keyword evidence="2" id="KW-0378">Hydrolase</keyword>
<dbReference type="Proteomes" id="UP000278962">
    <property type="component" value="Unassembled WGS sequence"/>
</dbReference>
<evidence type="ECO:0000256" key="1">
    <source>
        <dbReference type="ARBA" id="ARBA00022670"/>
    </source>
</evidence>
<reference evidence="6 7" key="1">
    <citation type="submission" date="2018-10" db="EMBL/GenBank/DDBJ databases">
        <title>Genomic Encyclopedia of Archaeal and Bacterial Type Strains, Phase II (KMG-II): from individual species to whole genera.</title>
        <authorList>
            <person name="Goeker M."/>
        </authorList>
    </citation>
    <scope>NUCLEOTIDE SEQUENCE [LARGE SCALE GENOMIC DNA]</scope>
    <source>
        <strain evidence="6 7">DSM 14954</strain>
    </source>
</reference>
<dbReference type="PRINTS" id="PR00834">
    <property type="entry name" value="PROTEASES2C"/>
</dbReference>
<dbReference type="AlphaFoldDB" id="A0A660LFF3"/>
<evidence type="ECO:0000256" key="2">
    <source>
        <dbReference type="ARBA" id="ARBA00022801"/>
    </source>
</evidence>
<dbReference type="OrthoDB" id="9758917at2"/>
<dbReference type="Pfam" id="PF13365">
    <property type="entry name" value="Trypsin_2"/>
    <property type="match status" value="1"/>
</dbReference>
<comment type="caution">
    <text evidence="6">The sequence shown here is derived from an EMBL/GenBank/DDBJ whole genome shotgun (WGS) entry which is preliminary data.</text>
</comment>
<feature type="signal peptide" evidence="4">
    <location>
        <begin position="1"/>
        <end position="24"/>
    </location>
</feature>
<dbReference type="InterPro" id="IPR001478">
    <property type="entry name" value="PDZ"/>
</dbReference>
<dbReference type="EMBL" id="RBIL01000001">
    <property type="protein sequence ID" value="RKQ92915.1"/>
    <property type="molecule type" value="Genomic_DNA"/>
</dbReference>
<organism evidence="6 7">
    <name type="scientific">Solirubrobacter pauli</name>
    <dbReference type="NCBI Taxonomy" id="166793"/>
    <lineage>
        <taxon>Bacteria</taxon>
        <taxon>Bacillati</taxon>
        <taxon>Actinomycetota</taxon>
        <taxon>Thermoleophilia</taxon>
        <taxon>Solirubrobacterales</taxon>
        <taxon>Solirubrobacteraceae</taxon>
        <taxon>Solirubrobacter</taxon>
    </lineage>
</organism>
<dbReference type="SUPFAM" id="SSF50156">
    <property type="entry name" value="PDZ domain-like"/>
    <property type="match status" value="1"/>
</dbReference>
<dbReference type="GO" id="GO:0004252">
    <property type="term" value="F:serine-type endopeptidase activity"/>
    <property type="evidence" value="ECO:0007669"/>
    <property type="project" value="InterPro"/>
</dbReference>
<proteinExistence type="predicted"/>
<dbReference type="InterPro" id="IPR036034">
    <property type="entry name" value="PDZ_sf"/>
</dbReference>
<dbReference type="InterPro" id="IPR009003">
    <property type="entry name" value="Peptidase_S1_PA"/>
</dbReference>
<dbReference type="SMART" id="SM00228">
    <property type="entry name" value="PDZ"/>
    <property type="match status" value="1"/>
</dbReference>
<dbReference type="InterPro" id="IPR001940">
    <property type="entry name" value="Peptidase_S1C"/>
</dbReference>
<dbReference type="PROSITE" id="PS50106">
    <property type="entry name" value="PDZ"/>
    <property type="match status" value="1"/>
</dbReference>
<keyword evidence="7" id="KW-1185">Reference proteome</keyword>
<dbReference type="GO" id="GO:0006508">
    <property type="term" value="P:proteolysis"/>
    <property type="evidence" value="ECO:0007669"/>
    <property type="project" value="UniProtKB-KW"/>
</dbReference>
<dbReference type="PANTHER" id="PTHR43343">
    <property type="entry name" value="PEPTIDASE S12"/>
    <property type="match status" value="1"/>
</dbReference>
<feature type="region of interest" description="Disordered" evidence="3">
    <location>
        <begin position="341"/>
        <end position="371"/>
    </location>
</feature>
<keyword evidence="1 6" id="KW-0645">Protease</keyword>
<dbReference type="RefSeq" id="WP_121250685.1">
    <property type="nucleotide sequence ID" value="NZ_RBIL01000001.1"/>
</dbReference>
<sequence length="371" mass="36924">MKLLKPFAPLAAAAVIGGGAGAVATTALHDDTPSVRTITNTRTVAATPSDSATALSPHDVYQSAKDSVAYITTGSGTGSGFVVSNDGYIVTNAHVIEGANGQIKAKIGDGKTLDAKLVGEDASTDLALLKVSATGLKPLQLADSSTVEVGDNAYAIGNPFGLDRTLTVGVVSALQREISSPNGFSIDDVIQTDAAINPGNSGGPLFNAAGQVIGVNSQIESTGSSSSGGQAGNVGIGFAIPSNTVKTVVEQLRTSGKVSHAYLGVQTGDASGAGAQVGAVTAGGPAAQGGLQAGDVITSLGGKAVDDSSALSSLVDEHKAGDSVEVKITRAGKEQTLTVKLGERPTTTTSAAQEQEQQQPQQEVPGFGGGW</sequence>
<feature type="domain" description="PDZ" evidence="5">
    <location>
        <begin position="248"/>
        <end position="332"/>
    </location>
</feature>
<protein>
    <submittedName>
        <fullName evidence="6">Putative serine protease PepD</fullName>
    </submittedName>
</protein>
<feature type="chain" id="PRO_5039080037" evidence="4">
    <location>
        <begin position="25"/>
        <end position="371"/>
    </location>
</feature>
<dbReference type="Pfam" id="PF13180">
    <property type="entry name" value="PDZ_2"/>
    <property type="match status" value="1"/>
</dbReference>
<accession>A0A660LFF3</accession>
<dbReference type="SUPFAM" id="SSF50494">
    <property type="entry name" value="Trypsin-like serine proteases"/>
    <property type="match status" value="1"/>
</dbReference>
<dbReference type="InterPro" id="IPR051201">
    <property type="entry name" value="Chloro_Bact_Ser_Proteases"/>
</dbReference>
<evidence type="ECO:0000313" key="7">
    <source>
        <dbReference type="Proteomes" id="UP000278962"/>
    </source>
</evidence>
<gene>
    <name evidence="6" type="ORF">C8N24_2771</name>
</gene>
<evidence type="ECO:0000313" key="6">
    <source>
        <dbReference type="EMBL" id="RKQ92915.1"/>
    </source>
</evidence>
<dbReference type="Gene3D" id="2.40.10.120">
    <property type="match status" value="1"/>
</dbReference>
<evidence type="ECO:0000259" key="5">
    <source>
        <dbReference type="PROSITE" id="PS50106"/>
    </source>
</evidence>
<dbReference type="PANTHER" id="PTHR43343:SF3">
    <property type="entry name" value="PROTEASE DO-LIKE 8, CHLOROPLASTIC"/>
    <property type="match status" value="1"/>
</dbReference>
<feature type="compositionally biased region" description="Low complexity" evidence="3">
    <location>
        <begin position="353"/>
        <end position="363"/>
    </location>
</feature>
<evidence type="ECO:0000256" key="4">
    <source>
        <dbReference type="SAM" id="SignalP"/>
    </source>
</evidence>
<name>A0A660LFF3_9ACTN</name>
<dbReference type="Gene3D" id="2.30.42.10">
    <property type="match status" value="1"/>
</dbReference>